<dbReference type="OrthoDB" id="9779786at2"/>
<evidence type="ECO:0000256" key="5">
    <source>
        <dbReference type="ARBA" id="ARBA00023136"/>
    </source>
</evidence>
<proteinExistence type="predicted"/>
<evidence type="ECO:0000313" key="9">
    <source>
        <dbReference type="Proteomes" id="UP000214880"/>
    </source>
</evidence>
<accession>A0A1G9WZJ7</accession>
<feature type="transmembrane region" description="Helical" evidence="6">
    <location>
        <begin position="79"/>
        <end position="97"/>
    </location>
</feature>
<feature type="transmembrane region" description="Helical" evidence="6">
    <location>
        <begin position="142"/>
        <end position="164"/>
    </location>
</feature>
<dbReference type="RefSeq" id="WP_092074352.1">
    <property type="nucleotide sequence ID" value="NZ_FNHB01000008.1"/>
</dbReference>
<dbReference type="Pfam" id="PF02588">
    <property type="entry name" value="YitT_membrane"/>
    <property type="match status" value="1"/>
</dbReference>
<keyword evidence="2" id="KW-1003">Cell membrane</keyword>
<evidence type="ECO:0000313" key="8">
    <source>
        <dbReference type="EMBL" id="SDM89671.1"/>
    </source>
</evidence>
<feature type="transmembrane region" description="Helical" evidence="6">
    <location>
        <begin position="7"/>
        <end position="27"/>
    </location>
</feature>
<dbReference type="AlphaFoldDB" id="A0A1G9WZJ7"/>
<feature type="transmembrane region" description="Helical" evidence="6">
    <location>
        <begin position="103"/>
        <end position="122"/>
    </location>
</feature>
<dbReference type="InterPro" id="IPR051461">
    <property type="entry name" value="UPF0750_membrane"/>
</dbReference>
<reference evidence="8 9" key="1">
    <citation type="submission" date="2016-10" db="EMBL/GenBank/DDBJ databases">
        <authorList>
            <person name="de Groot N.N."/>
        </authorList>
    </citation>
    <scope>NUCLEOTIDE SEQUENCE [LARGE SCALE GENOMIC DNA]</scope>
    <source>
        <strain evidence="8 9">DSM 1736</strain>
    </source>
</reference>
<dbReference type="PIRSF" id="PIRSF006483">
    <property type="entry name" value="Membrane_protein_YitT"/>
    <property type="match status" value="1"/>
</dbReference>
<evidence type="ECO:0000256" key="1">
    <source>
        <dbReference type="ARBA" id="ARBA00004651"/>
    </source>
</evidence>
<organism evidence="8 9">
    <name type="scientific">Dendrosporobacter quercicolus</name>
    <dbReference type="NCBI Taxonomy" id="146817"/>
    <lineage>
        <taxon>Bacteria</taxon>
        <taxon>Bacillati</taxon>
        <taxon>Bacillota</taxon>
        <taxon>Negativicutes</taxon>
        <taxon>Selenomonadales</taxon>
        <taxon>Sporomusaceae</taxon>
        <taxon>Dendrosporobacter</taxon>
    </lineage>
</organism>
<feature type="transmembrane region" description="Helical" evidence="6">
    <location>
        <begin position="47"/>
        <end position="67"/>
    </location>
</feature>
<dbReference type="InterPro" id="IPR015867">
    <property type="entry name" value="N-reg_PII/ATP_PRibTrfase_C"/>
</dbReference>
<dbReference type="CDD" id="cd16380">
    <property type="entry name" value="YitT_C"/>
    <property type="match status" value="1"/>
</dbReference>
<keyword evidence="4 6" id="KW-1133">Transmembrane helix</keyword>
<keyword evidence="3 6" id="KW-0812">Transmembrane</keyword>
<dbReference type="EMBL" id="FNHB01000008">
    <property type="protein sequence ID" value="SDM89671.1"/>
    <property type="molecule type" value="Genomic_DNA"/>
</dbReference>
<evidence type="ECO:0000256" key="2">
    <source>
        <dbReference type="ARBA" id="ARBA00022475"/>
    </source>
</evidence>
<dbReference type="PANTHER" id="PTHR33545">
    <property type="entry name" value="UPF0750 MEMBRANE PROTEIN YITT-RELATED"/>
    <property type="match status" value="1"/>
</dbReference>
<dbReference type="Pfam" id="PF10035">
    <property type="entry name" value="DUF2179"/>
    <property type="match status" value="1"/>
</dbReference>
<evidence type="ECO:0000256" key="4">
    <source>
        <dbReference type="ARBA" id="ARBA00022989"/>
    </source>
</evidence>
<evidence type="ECO:0000259" key="7">
    <source>
        <dbReference type="Pfam" id="PF10035"/>
    </source>
</evidence>
<dbReference type="GO" id="GO:0005886">
    <property type="term" value="C:plasma membrane"/>
    <property type="evidence" value="ECO:0007669"/>
    <property type="project" value="UniProtKB-SubCell"/>
</dbReference>
<dbReference type="PANTHER" id="PTHR33545:SF5">
    <property type="entry name" value="UPF0750 MEMBRANE PROTEIN YITT"/>
    <property type="match status" value="1"/>
</dbReference>
<keyword evidence="9" id="KW-1185">Reference proteome</keyword>
<dbReference type="InterPro" id="IPR003740">
    <property type="entry name" value="YitT"/>
</dbReference>
<evidence type="ECO:0000256" key="6">
    <source>
        <dbReference type="SAM" id="Phobius"/>
    </source>
</evidence>
<dbReference type="Gene3D" id="3.30.70.120">
    <property type="match status" value="1"/>
</dbReference>
<sequence>MNKLVRQYVGMTIGIVVAATALNMFLIPNKVAAGGISGLATVIYHLSGWPVGVIMLVFNIPLFFLGIKVLGTRYGLNTLYGAAAYSVSIDLLAPYTPVLTNDLLLSSLYGGVVSGIGMGLVFRFKGNTAGTAMAAAIVNKLYGISVGQALLAADFIVVALAGVVFKSPELALYATISIFVTSQIIDLVQEGPSTSKAFFILTEQPQDIADCILYEIDRGVTFLQGRGGFTGQARELLLCVVSTSEVTRLKELVYQKDQRAFVIVTDVNEVLGEGFAAAIPKK</sequence>
<dbReference type="STRING" id="146817.SAMN04488502_108132"/>
<comment type="subcellular location">
    <subcellularLocation>
        <location evidence="1">Cell membrane</location>
        <topology evidence="1">Multi-pass membrane protein</topology>
    </subcellularLocation>
</comment>
<name>A0A1G9WZJ7_9FIRM</name>
<dbReference type="Proteomes" id="UP000214880">
    <property type="component" value="Unassembled WGS sequence"/>
</dbReference>
<dbReference type="InterPro" id="IPR019264">
    <property type="entry name" value="DUF2179"/>
</dbReference>
<protein>
    <submittedName>
        <fullName evidence="8">Uncharacterized membrane-anchored protein YitT, contains DUF161 and DUF2179 domains</fullName>
    </submittedName>
</protein>
<gene>
    <name evidence="8" type="ORF">SAMN04488502_108132</name>
</gene>
<evidence type="ECO:0000256" key="3">
    <source>
        <dbReference type="ARBA" id="ARBA00022692"/>
    </source>
</evidence>
<keyword evidence="5 6" id="KW-0472">Membrane</keyword>
<feature type="domain" description="DUF2179" evidence="7">
    <location>
        <begin position="218"/>
        <end position="272"/>
    </location>
</feature>